<dbReference type="EMBL" id="FXSZ01000003">
    <property type="protein sequence ID" value="SMO52594.1"/>
    <property type="molecule type" value="Genomic_DNA"/>
</dbReference>
<evidence type="ECO:0000256" key="3">
    <source>
        <dbReference type="ARBA" id="ARBA00022840"/>
    </source>
</evidence>
<evidence type="ECO:0000259" key="4">
    <source>
        <dbReference type="SMART" id="SM00797"/>
    </source>
</evidence>
<dbReference type="Proteomes" id="UP000315971">
    <property type="component" value="Unassembled WGS sequence"/>
</dbReference>
<sequence>MSIRIIKPGLLSTIQDLGRLGFRNTGINVNGVMDVFAAKSANLLICNEENEAVIEMHAPGSTLKFEEDALIALAGADFAVTINDIQIDTWRPIWVKKESILRCNGAMVGKRLYLAVHGGFDIKQWLHSSSTNLKAGCGGWQGRALQKEDVLPFRKSCRFYFQTESSVHVFPWKVSESELPFYSKHPTIRFIPGHEWEELAPTSKSLFLNKGFTVKKESDRMGYRLLGPPLERQKSRELLSSAVSFGTVQLLSDGQLIVLMADHQTTGGYPRVAHVISVDLPLLAQLKPGDELRFLPIDLKTAEEALLSQVKFFRQLKLACQLKLEPILLC</sequence>
<dbReference type="SUPFAM" id="SSF50891">
    <property type="entry name" value="Cyclophilin-like"/>
    <property type="match status" value="1"/>
</dbReference>
<protein>
    <submittedName>
        <fullName evidence="5">Antagonist of KipI</fullName>
    </submittedName>
</protein>
<organism evidence="5 6">
    <name type="scientific">Solitalea koreensis</name>
    <dbReference type="NCBI Taxonomy" id="543615"/>
    <lineage>
        <taxon>Bacteria</taxon>
        <taxon>Pseudomonadati</taxon>
        <taxon>Bacteroidota</taxon>
        <taxon>Sphingobacteriia</taxon>
        <taxon>Sphingobacteriales</taxon>
        <taxon>Sphingobacteriaceae</taxon>
        <taxon>Solitalea</taxon>
    </lineage>
</organism>
<accession>A0A521BZM5</accession>
<reference evidence="5 6" key="1">
    <citation type="submission" date="2017-05" db="EMBL/GenBank/DDBJ databases">
        <authorList>
            <person name="Varghese N."/>
            <person name="Submissions S."/>
        </authorList>
    </citation>
    <scope>NUCLEOTIDE SEQUENCE [LARGE SCALE GENOMIC DNA]</scope>
    <source>
        <strain evidence="5 6">DSM 21342</strain>
    </source>
</reference>
<dbReference type="RefSeq" id="WP_142602332.1">
    <property type="nucleotide sequence ID" value="NZ_FXSZ01000003.1"/>
</dbReference>
<dbReference type="GO" id="GO:0016787">
    <property type="term" value="F:hydrolase activity"/>
    <property type="evidence" value="ECO:0007669"/>
    <property type="project" value="UniProtKB-KW"/>
</dbReference>
<dbReference type="Pfam" id="PF02626">
    <property type="entry name" value="CT_A_B"/>
    <property type="match status" value="1"/>
</dbReference>
<dbReference type="InterPro" id="IPR003778">
    <property type="entry name" value="CT_A_B"/>
</dbReference>
<dbReference type="InterPro" id="IPR052708">
    <property type="entry name" value="PxpC"/>
</dbReference>
<dbReference type="PANTHER" id="PTHR43309:SF5">
    <property type="entry name" value="5-OXOPROLINASE SUBUNIT C"/>
    <property type="match status" value="1"/>
</dbReference>
<dbReference type="NCBIfam" id="TIGR00724">
    <property type="entry name" value="urea_amlyse_rel"/>
    <property type="match status" value="1"/>
</dbReference>
<dbReference type="GO" id="GO:0005524">
    <property type="term" value="F:ATP binding"/>
    <property type="evidence" value="ECO:0007669"/>
    <property type="project" value="UniProtKB-KW"/>
</dbReference>
<keyword evidence="6" id="KW-1185">Reference proteome</keyword>
<dbReference type="InterPro" id="IPR029000">
    <property type="entry name" value="Cyclophilin-like_dom_sf"/>
</dbReference>
<dbReference type="Gene3D" id="2.40.100.10">
    <property type="entry name" value="Cyclophilin-like"/>
    <property type="match status" value="1"/>
</dbReference>
<proteinExistence type="predicted"/>
<dbReference type="AlphaFoldDB" id="A0A521BZM5"/>
<keyword evidence="2" id="KW-0378">Hydrolase</keyword>
<dbReference type="SMART" id="SM00797">
    <property type="entry name" value="AHS2"/>
    <property type="match status" value="1"/>
</dbReference>
<evidence type="ECO:0000313" key="5">
    <source>
        <dbReference type="EMBL" id="SMO52594.1"/>
    </source>
</evidence>
<evidence type="ECO:0000256" key="1">
    <source>
        <dbReference type="ARBA" id="ARBA00022741"/>
    </source>
</evidence>
<keyword evidence="3" id="KW-0067">ATP-binding</keyword>
<gene>
    <name evidence="5" type="ORF">SAMN06265350_10373</name>
</gene>
<name>A0A521BZM5_9SPHI</name>
<dbReference type="OrthoDB" id="9782422at2"/>
<evidence type="ECO:0000256" key="2">
    <source>
        <dbReference type="ARBA" id="ARBA00022801"/>
    </source>
</evidence>
<feature type="domain" description="Carboxyltransferase" evidence="4">
    <location>
        <begin position="24"/>
        <end position="312"/>
    </location>
</feature>
<keyword evidence="1" id="KW-0547">Nucleotide-binding</keyword>
<dbReference type="PANTHER" id="PTHR43309">
    <property type="entry name" value="5-OXOPROLINASE SUBUNIT C"/>
    <property type="match status" value="1"/>
</dbReference>
<evidence type="ECO:0000313" key="6">
    <source>
        <dbReference type="Proteomes" id="UP000315971"/>
    </source>
</evidence>